<dbReference type="InterPro" id="IPR036318">
    <property type="entry name" value="FAD-bd_PCMH-like_sf"/>
</dbReference>
<dbReference type="InterPro" id="IPR050416">
    <property type="entry name" value="FAD-linked_Oxidoreductase"/>
</dbReference>
<gene>
    <name evidence="7" type="ORF">nbrc107696_40730</name>
</gene>
<dbReference type="AlphaFoldDB" id="A0A7I9VE78"/>
<dbReference type="Gene3D" id="3.30.43.10">
    <property type="entry name" value="Uridine Diphospho-n-acetylenolpyruvylglucosamine Reductase, domain 2"/>
    <property type="match status" value="1"/>
</dbReference>
<dbReference type="InterPro" id="IPR006093">
    <property type="entry name" value="Oxy_OxRdtase_FAD_BS"/>
</dbReference>
<dbReference type="GO" id="GO:0016491">
    <property type="term" value="F:oxidoreductase activity"/>
    <property type="evidence" value="ECO:0007669"/>
    <property type="project" value="UniProtKB-KW"/>
</dbReference>
<dbReference type="RefSeq" id="WP_186349819.1">
    <property type="nucleotide sequence ID" value="NZ_BJOV01000005.1"/>
</dbReference>
<name>A0A7I9VE78_9ACTN</name>
<comment type="caution">
    <text evidence="7">The sequence shown here is derived from an EMBL/GenBank/DDBJ whole genome shotgun (WGS) entry which is preliminary data.</text>
</comment>
<accession>A0A7I9VE78</accession>
<keyword evidence="4" id="KW-0274">FAD</keyword>
<dbReference type="InterPro" id="IPR016166">
    <property type="entry name" value="FAD-bd_PCMH"/>
</dbReference>
<dbReference type="PROSITE" id="PS51387">
    <property type="entry name" value="FAD_PCMH"/>
    <property type="match status" value="1"/>
</dbReference>
<dbReference type="PANTHER" id="PTHR42973:SF39">
    <property type="entry name" value="FAD-BINDING PCMH-TYPE DOMAIN-CONTAINING PROTEIN"/>
    <property type="match status" value="1"/>
</dbReference>
<organism evidence="7 8">
    <name type="scientific">Gordonia spumicola</name>
    <dbReference type="NCBI Taxonomy" id="589161"/>
    <lineage>
        <taxon>Bacteria</taxon>
        <taxon>Bacillati</taxon>
        <taxon>Actinomycetota</taxon>
        <taxon>Actinomycetes</taxon>
        <taxon>Mycobacteriales</taxon>
        <taxon>Gordoniaceae</taxon>
        <taxon>Gordonia</taxon>
    </lineage>
</organism>
<dbReference type="Gene3D" id="3.40.462.20">
    <property type="match status" value="1"/>
</dbReference>
<protein>
    <submittedName>
        <fullName evidence="7">FAD-linked oxidase</fullName>
    </submittedName>
</protein>
<evidence type="ECO:0000256" key="3">
    <source>
        <dbReference type="ARBA" id="ARBA00022630"/>
    </source>
</evidence>
<keyword evidence="3" id="KW-0285">Flavoprotein</keyword>
<comment type="cofactor">
    <cofactor evidence="1">
        <name>FAD</name>
        <dbReference type="ChEBI" id="CHEBI:57692"/>
    </cofactor>
</comment>
<evidence type="ECO:0000256" key="4">
    <source>
        <dbReference type="ARBA" id="ARBA00022827"/>
    </source>
</evidence>
<evidence type="ECO:0000259" key="6">
    <source>
        <dbReference type="PROSITE" id="PS51387"/>
    </source>
</evidence>
<sequence length="459" mass="47466">MTIETDRGIDRADIAELREAVRGDVHRPSDPGYATIPFNVVVSRRPWAVIDVIDADDVAAVVAFAAANAMTVAVHATGHGATELDGNTLLVRTGRLDRLHVDSVTRSATVGAGLRWQAVIDAATPLGLAPVCGSAPGVGVIGMLTGGGIGPMVRALGSAADYVREFTVVTGDGRVRRAAPDENAELFWGLRGGKATLGVVVDTVIDLLPLTGFYGGALYFDGDDAAAVLHAWQAWTRTLPDDADTSVALLRLPDLPGVPPMLAGRFTVAVRFASLADPAAAATVLAPMRTAAPPILDAVAPMPYAAIGGIHADPTDPMPVFEDSVLLREVTPETIAALVDKAGPTSGSPLLLVELRLLGGAFAREGATRSALCHRGAAANVQIVGVLAPPIADVVPDATRAVLAALAPFSDGARLPNFTASSDPETIGRCYDDDTRVWLAALARQHDPAGVLAVGQTVR</sequence>
<keyword evidence="8" id="KW-1185">Reference proteome</keyword>
<evidence type="ECO:0000313" key="7">
    <source>
        <dbReference type="EMBL" id="GEE03627.1"/>
    </source>
</evidence>
<reference evidence="8" key="1">
    <citation type="submission" date="2019-06" db="EMBL/GenBank/DDBJ databases">
        <title>Gordonia isolated from sludge of a wastewater treatment plant.</title>
        <authorList>
            <person name="Tamura T."/>
            <person name="Aoyama K."/>
            <person name="Kang Y."/>
            <person name="Saito S."/>
            <person name="Akiyama N."/>
            <person name="Yazawa K."/>
            <person name="Gonoi T."/>
            <person name="Mikami Y."/>
        </authorList>
    </citation>
    <scope>NUCLEOTIDE SEQUENCE [LARGE SCALE GENOMIC DNA]</scope>
    <source>
        <strain evidence="8">NBRC 107696</strain>
    </source>
</reference>
<evidence type="ECO:0000256" key="1">
    <source>
        <dbReference type="ARBA" id="ARBA00001974"/>
    </source>
</evidence>
<comment type="similarity">
    <text evidence="2">Belongs to the oxygen-dependent FAD-linked oxidoreductase family.</text>
</comment>
<dbReference type="PROSITE" id="PS00862">
    <property type="entry name" value="OX2_COVAL_FAD"/>
    <property type="match status" value="1"/>
</dbReference>
<feature type="domain" description="FAD-binding PCMH-type" evidence="6">
    <location>
        <begin position="42"/>
        <end position="210"/>
    </location>
</feature>
<evidence type="ECO:0000256" key="5">
    <source>
        <dbReference type="ARBA" id="ARBA00023002"/>
    </source>
</evidence>
<dbReference type="InterPro" id="IPR016169">
    <property type="entry name" value="FAD-bd_PCMH_sub2"/>
</dbReference>
<dbReference type="EMBL" id="BJOV01000005">
    <property type="protein sequence ID" value="GEE03627.1"/>
    <property type="molecule type" value="Genomic_DNA"/>
</dbReference>
<dbReference type="GO" id="GO:0071949">
    <property type="term" value="F:FAD binding"/>
    <property type="evidence" value="ECO:0007669"/>
    <property type="project" value="InterPro"/>
</dbReference>
<evidence type="ECO:0000256" key="2">
    <source>
        <dbReference type="ARBA" id="ARBA00005466"/>
    </source>
</evidence>
<dbReference type="Pfam" id="PF01565">
    <property type="entry name" value="FAD_binding_4"/>
    <property type="match status" value="1"/>
</dbReference>
<dbReference type="InterPro" id="IPR016167">
    <property type="entry name" value="FAD-bd_PCMH_sub1"/>
</dbReference>
<evidence type="ECO:0000313" key="8">
    <source>
        <dbReference type="Proteomes" id="UP000444960"/>
    </source>
</evidence>
<keyword evidence="5" id="KW-0560">Oxidoreductase</keyword>
<dbReference type="Proteomes" id="UP000444960">
    <property type="component" value="Unassembled WGS sequence"/>
</dbReference>
<dbReference type="Gene3D" id="3.30.465.10">
    <property type="match status" value="1"/>
</dbReference>
<dbReference type="SUPFAM" id="SSF56176">
    <property type="entry name" value="FAD-binding/transporter-associated domain-like"/>
    <property type="match status" value="1"/>
</dbReference>
<dbReference type="InterPro" id="IPR006094">
    <property type="entry name" value="Oxid_FAD_bind_N"/>
</dbReference>
<proteinExistence type="inferred from homology"/>
<dbReference type="PANTHER" id="PTHR42973">
    <property type="entry name" value="BINDING OXIDOREDUCTASE, PUTATIVE (AFU_ORTHOLOGUE AFUA_1G17690)-RELATED"/>
    <property type="match status" value="1"/>
</dbReference>